<organism evidence="1 2">
    <name type="scientific">Rangifer tarandus platyrhynchus</name>
    <name type="common">Svalbard reindeer</name>
    <dbReference type="NCBI Taxonomy" id="3082113"/>
    <lineage>
        <taxon>Eukaryota</taxon>
        <taxon>Metazoa</taxon>
        <taxon>Chordata</taxon>
        <taxon>Craniata</taxon>
        <taxon>Vertebrata</taxon>
        <taxon>Euteleostomi</taxon>
        <taxon>Mammalia</taxon>
        <taxon>Eutheria</taxon>
        <taxon>Laurasiatheria</taxon>
        <taxon>Artiodactyla</taxon>
        <taxon>Ruminantia</taxon>
        <taxon>Pecora</taxon>
        <taxon>Cervidae</taxon>
        <taxon>Odocoileinae</taxon>
        <taxon>Rangifer</taxon>
    </lineage>
</organism>
<name>A0ACB0DPS7_RANTA</name>
<protein>
    <submittedName>
        <fullName evidence="1">Uncharacterized protein</fullName>
    </submittedName>
</protein>
<reference evidence="1" key="1">
    <citation type="submission" date="2023-05" db="EMBL/GenBank/DDBJ databases">
        <authorList>
            <consortium name="ELIXIR-Norway"/>
        </authorList>
    </citation>
    <scope>NUCLEOTIDE SEQUENCE</scope>
</reference>
<dbReference type="Proteomes" id="UP001162501">
    <property type="component" value="Chromosome 1"/>
</dbReference>
<gene>
    <name evidence="1" type="ORF">MRATA1EN3_LOCUS1483</name>
</gene>
<evidence type="ECO:0000313" key="1">
    <source>
        <dbReference type="EMBL" id="CAI9690270.1"/>
    </source>
</evidence>
<dbReference type="EMBL" id="OX596085">
    <property type="protein sequence ID" value="CAI9690270.1"/>
    <property type="molecule type" value="Genomic_DNA"/>
</dbReference>
<accession>A0ACB0DPS7</accession>
<proteinExistence type="predicted"/>
<evidence type="ECO:0000313" key="2">
    <source>
        <dbReference type="Proteomes" id="UP001162501"/>
    </source>
</evidence>
<sequence>MPGEGLPPACFHRPEREEGDGLRTPSRRGPDAPQGVRGGGRRAQETPDSCDQRPHLAIPGALRLVQQPRVDVLPPVLPGSCALLPARKPPSQGPAECDTGGHGPAPLRPQIVPRLAENSPPCRHCAVISISAFVMHAFPQVLTWPRQRRLATAPRRGFATADGRCHRWAGLPGAVRAPRGCPGSGGP</sequence>